<dbReference type="FunFam" id="3.20.20.140:FF:000019">
    <property type="entry name" value="Cytosine deaminase"/>
    <property type="match status" value="1"/>
</dbReference>
<dbReference type="KEGG" id="siy:YG5714_2716"/>
<dbReference type="SUPFAM" id="SSF51556">
    <property type="entry name" value="Metallo-dependent hydrolases"/>
    <property type="match status" value="1"/>
</dbReference>
<evidence type="ECO:0000256" key="1">
    <source>
        <dbReference type="ARBA" id="ARBA00022723"/>
    </source>
</evidence>
<evidence type="ECO:0000256" key="2">
    <source>
        <dbReference type="ARBA" id="ARBA00022801"/>
    </source>
</evidence>
<proteinExistence type="predicted"/>
<keyword evidence="1" id="KW-0479">Metal-binding</keyword>
<dbReference type="Gene3D" id="2.30.40.10">
    <property type="entry name" value="Urease, subunit C, domain 1"/>
    <property type="match status" value="1"/>
</dbReference>
<gene>
    <name evidence="4" type="ordered locus">YG5714_2716</name>
</gene>
<dbReference type="PANTHER" id="PTHR32027">
    <property type="entry name" value="CYTOSINE DEAMINASE"/>
    <property type="match status" value="1"/>
</dbReference>
<feature type="domain" description="Amidohydrolase 3" evidence="3">
    <location>
        <begin position="129"/>
        <end position="392"/>
    </location>
</feature>
<reference evidence="4 5" key="1">
    <citation type="journal article" date="2009" name="Proc. Natl. Acad. Sci. U.S.A.">
        <title>Biogeography of the Sulfolobus islandicus pan-genome.</title>
        <authorList>
            <person name="Reno M.L."/>
            <person name="Held N.L."/>
            <person name="Fields C.J."/>
            <person name="Burke P.V."/>
            <person name="Whitaker R.J."/>
        </authorList>
    </citation>
    <scope>NUCLEOTIDE SEQUENCE [LARGE SCALE GENOMIC DNA]</scope>
    <source>
        <strain evidence="5">Y.G.57.14 / Yellowstone #1</strain>
    </source>
</reference>
<dbReference type="InterPro" id="IPR032466">
    <property type="entry name" value="Metal_Hydrolase"/>
</dbReference>
<dbReference type="SUPFAM" id="SSF51338">
    <property type="entry name" value="Composite domain of metallo-dependent hydrolases"/>
    <property type="match status" value="1"/>
</dbReference>
<dbReference type="Pfam" id="PF07969">
    <property type="entry name" value="Amidohydro_3"/>
    <property type="match status" value="1"/>
</dbReference>
<dbReference type="EMBL" id="CP001403">
    <property type="protein sequence ID" value="ACP46939.1"/>
    <property type="molecule type" value="Genomic_DNA"/>
</dbReference>
<name>C3NBQ4_SACI7</name>
<evidence type="ECO:0000313" key="5">
    <source>
        <dbReference type="Proteomes" id="UP000002308"/>
    </source>
</evidence>
<dbReference type="CDD" id="cd01293">
    <property type="entry name" value="Bact_CD"/>
    <property type="match status" value="1"/>
</dbReference>
<accession>C3NBQ4</accession>
<dbReference type="GO" id="GO:0046872">
    <property type="term" value="F:metal ion binding"/>
    <property type="evidence" value="ECO:0007669"/>
    <property type="project" value="UniProtKB-KW"/>
</dbReference>
<dbReference type="RefSeq" id="WP_012716773.1">
    <property type="nucleotide sequence ID" value="NC_012622.1"/>
</dbReference>
<sequence length="411" mass="46880">MITIRNARLLDGRIVDIGIEDERISCLGECRGNDELIDAEKKLVIPPYFNMHFHLDSAFTKAVNRSGTLWEGIRIWQDMRNRISEDEVIRNALTAVKLFVAYGTLWTRTHVDITERSFKLLRAINKVKEESKDMADIQITAFPQDGIFTEKGNDELLRKALENGVDNVGLIPHNEITREDGFRSIKFAFELAKDYNKDVDGHIDETDDPNSRYLEVLLKETIENKWEGRVTAGHATAMHSWDSAYRFRILPYVAKAGITVIPNPLINVVLQGRFDGYPKRRGMAPIKEMLNANVNVALGHDCIMDPWYPLGIGNMLQVLFMAIHLDQMTGFEELISSINLITFNGAKAWRVKNYGIEIGNEANLLVTDADDVIDLIRFMSPPRFVIRRGNVIAKEGKYVLFKGKWEKVKVK</sequence>
<dbReference type="Proteomes" id="UP000002308">
    <property type="component" value="Chromosome"/>
</dbReference>
<dbReference type="InterPro" id="IPR013108">
    <property type="entry name" value="Amidohydro_3"/>
</dbReference>
<protein>
    <submittedName>
        <fullName evidence="4">Amidohydrolase 3</fullName>
    </submittedName>
</protein>
<evidence type="ECO:0000259" key="3">
    <source>
        <dbReference type="Pfam" id="PF07969"/>
    </source>
</evidence>
<dbReference type="Gene3D" id="3.20.20.140">
    <property type="entry name" value="Metal-dependent hydrolases"/>
    <property type="match status" value="1"/>
</dbReference>
<evidence type="ECO:0000313" key="4">
    <source>
        <dbReference type="EMBL" id="ACP46939.1"/>
    </source>
</evidence>
<dbReference type="InterPro" id="IPR011059">
    <property type="entry name" value="Metal-dep_hydrolase_composite"/>
</dbReference>
<dbReference type="AlphaFoldDB" id="C3NBQ4"/>
<dbReference type="HOGENOM" id="CLU_031758_0_1_2"/>
<dbReference type="InterPro" id="IPR052349">
    <property type="entry name" value="Metallo-hydrolase_Enzymes"/>
</dbReference>
<keyword evidence="2 4" id="KW-0378">Hydrolase</keyword>
<dbReference type="GO" id="GO:0016814">
    <property type="term" value="F:hydrolase activity, acting on carbon-nitrogen (but not peptide) bonds, in cyclic amidines"/>
    <property type="evidence" value="ECO:0007669"/>
    <property type="project" value="TreeGrafter"/>
</dbReference>
<organism evidence="4 5">
    <name type="scientific">Saccharolobus islandicus (strain Y.G.57.14 / Yellowstone #1)</name>
    <name type="common">Sulfolobus islandicus</name>
    <dbReference type="NCBI Taxonomy" id="439386"/>
    <lineage>
        <taxon>Archaea</taxon>
        <taxon>Thermoproteota</taxon>
        <taxon>Thermoprotei</taxon>
        <taxon>Sulfolobales</taxon>
        <taxon>Sulfolobaceae</taxon>
        <taxon>Saccharolobus</taxon>
    </lineage>
</organism>
<dbReference type="GeneID" id="7805684"/>
<dbReference type="PANTHER" id="PTHR32027:SF0">
    <property type="entry name" value="CYTOSINE DEAMINASE"/>
    <property type="match status" value="1"/>
</dbReference>